<evidence type="ECO:0000256" key="6">
    <source>
        <dbReference type="HAMAP-Rule" id="MF_01685"/>
    </source>
</evidence>
<evidence type="ECO:0000256" key="1">
    <source>
        <dbReference type="ARBA" id="ARBA00011738"/>
    </source>
</evidence>
<reference evidence="8" key="1">
    <citation type="submission" date="2019-11" db="EMBL/GenBank/DDBJ databases">
        <authorList>
            <person name="Feng L."/>
        </authorList>
    </citation>
    <scope>NUCLEOTIDE SEQUENCE</scope>
    <source>
        <strain evidence="8">SsimulansLFYP27</strain>
    </source>
</reference>
<evidence type="ECO:0000259" key="7">
    <source>
        <dbReference type="Pfam" id="PF07992"/>
    </source>
</evidence>
<feature type="binding site" evidence="6">
    <location>
        <position position="83"/>
    </location>
    <ligand>
        <name>FAD</name>
        <dbReference type="ChEBI" id="CHEBI:57692"/>
    </ligand>
</feature>
<dbReference type="PRINTS" id="PR00469">
    <property type="entry name" value="PNDRDTASEII"/>
</dbReference>
<evidence type="ECO:0000256" key="2">
    <source>
        <dbReference type="ARBA" id="ARBA00022630"/>
    </source>
</evidence>
<keyword evidence="3 6" id="KW-0274">FAD</keyword>
<keyword evidence="5 6" id="KW-0560">Oxidoreductase</keyword>
<dbReference type="SUPFAM" id="SSF51905">
    <property type="entry name" value="FAD/NAD(P)-binding domain"/>
    <property type="match status" value="1"/>
</dbReference>
<feature type="binding site" evidence="6">
    <location>
        <position position="326"/>
    </location>
    <ligand>
        <name>FAD</name>
        <dbReference type="ChEBI" id="CHEBI:57692"/>
    </ligand>
</feature>
<feature type="binding site" evidence="6">
    <location>
        <position position="31"/>
    </location>
    <ligand>
        <name>FAD</name>
        <dbReference type="ChEBI" id="CHEBI:57692"/>
    </ligand>
</feature>
<evidence type="ECO:0000256" key="4">
    <source>
        <dbReference type="ARBA" id="ARBA00022857"/>
    </source>
</evidence>
<sequence>MKDLTIIGGGPAGLYASFYAGMRGMSVRLIDVQQELGGKMCLYPEKIIWDIGGVAPKPCFEITKDIIDQGLHFNPEVRLQERVMDIHKVAERHFEVTTDQGNVYESKAVIIAIGGGIIHPKPLDIKDASRYQISNLHYVVQKLSRFRNKRVLISGSGNSAIDWACEIAPYAESVHLIYRKDQLKGFEAMQDKLATFGVIQHPNSQITALIGDEAQENIASVVIENSATGEAETLEVDDVIISHGFDIENPLLEDASTKLEMMNDYQIKGQGNAQTSEAGIFACGDIIHHDAKAHLIASAFSDAGNAANLAKQYIEPEAAKEGYVSSHNEAFKEENKEIIKQYNES</sequence>
<dbReference type="AlphaFoldDB" id="A0A6N3CY76"/>
<comment type="caution">
    <text evidence="6">Lacks conserved residue(s) required for the propagation of feature annotation.</text>
</comment>
<dbReference type="Gene3D" id="3.50.50.60">
    <property type="entry name" value="FAD/NAD(P)-binding domain"/>
    <property type="match status" value="2"/>
</dbReference>
<organism evidence="8">
    <name type="scientific">Staphylococcus simulans</name>
    <dbReference type="NCBI Taxonomy" id="1286"/>
    <lineage>
        <taxon>Bacteria</taxon>
        <taxon>Bacillati</taxon>
        <taxon>Bacillota</taxon>
        <taxon>Bacilli</taxon>
        <taxon>Bacillales</taxon>
        <taxon>Staphylococcaceae</taxon>
        <taxon>Staphylococcus</taxon>
    </lineage>
</organism>
<dbReference type="InterPro" id="IPR022890">
    <property type="entry name" value="Fd--NADP_Rdtase_type_2"/>
</dbReference>
<feature type="domain" description="FAD/NAD(P)-binding" evidence="7">
    <location>
        <begin position="3"/>
        <end position="290"/>
    </location>
</feature>
<name>A0A6N3CY76_STASI</name>
<keyword evidence="4 6" id="KW-0521">NADP</keyword>
<dbReference type="HAMAP" id="MF_01685">
    <property type="entry name" value="FENR2"/>
    <property type="match status" value="1"/>
</dbReference>
<feature type="binding site" evidence="6">
    <location>
        <position position="285"/>
    </location>
    <ligand>
        <name>FAD</name>
        <dbReference type="ChEBI" id="CHEBI:57692"/>
    </ligand>
</feature>
<dbReference type="PRINTS" id="PR00368">
    <property type="entry name" value="FADPNR"/>
</dbReference>
<dbReference type="EC" id="1.18.1.2" evidence="6"/>
<protein>
    <recommendedName>
        <fullName evidence="6">Ferredoxin--NADP reductase</fullName>
        <shortName evidence="6">FNR</shortName>
        <shortName evidence="6">Fd-NADP(+) reductase</shortName>
        <ecNumber evidence="6">1.18.1.2</ecNumber>
    </recommendedName>
</protein>
<dbReference type="InterPro" id="IPR050097">
    <property type="entry name" value="Ferredoxin-NADP_redctase_2"/>
</dbReference>
<dbReference type="KEGG" id="ssif:AL483_00465"/>
<keyword evidence="2 6" id="KW-0285">Flavoprotein</keyword>
<comment type="similarity">
    <text evidence="6">Belongs to the ferredoxin--NADP reductase type 2 family.</text>
</comment>
<feature type="binding site" evidence="6">
    <location>
        <position position="118"/>
    </location>
    <ligand>
        <name>FAD</name>
        <dbReference type="ChEBI" id="CHEBI:57692"/>
    </ligand>
</feature>
<evidence type="ECO:0000313" key="8">
    <source>
        <dbReference type="EMBL" id="VYU18497.1"/>
    </source>
</evidence>
<dbReference type="RefSeq" id="WP_002479709.1">
    <property type="nucleotide sequence ID" value="NZ_CACRUO010000033.1"/>
</dbReference>
<comment type="subunit">
    <text evidence="1 6">Homodimer.</text>
</comment>
<dbReference type="Pfam" id="PF07992">
    <property type="entry name" value="Pyr_redox_2"/>
    <property type="match status" value="1"/>
</dbReference>
<feature type="binding site" evidence="6">
    <location>
        <position position="39"/>
    </location>
    <ligand>
        <name>FAD</name>
        <dbReference type="ChEBI" id="CHEBI:57692"/>
    </ligand>
</feature>
<proteinExistence type="inferred from homology"/>
<evidence type="ECO:0000256" key="3">
    <source>
        <dbReference type="ARBA" id="ARBA00022827"/>
    </source>
</evidence>
<dbReference type="InterPro" id="IPR036188">
    <property type="entry name" value="FAD/NAD-bd_sf"/>
</dbReference>
<evidence type="ECO:0000256" key="5">
    <source>
        <dbReference type="ARBA" id="ARBA00023002"/>
    </source>
</evidence>
<dbReference type="InterPro" id="IPR023753">
    <property type="entry name" value="FAD/NAD-binding_dom"/>
</dbReference>
<feature type="binding site" evidence="6">
    <location>
        <position position="43"/>
    </location>
    <ligand>
        <name>FAD</name>
        <dbReference type="ChEBI" id="CHEBI:57692"/>
    </ligand>
</feature>
<dbReference type="EMBL" id="CACRUO010000033">
    <property type="protein sequence ID" value="VYU18497.1"/>
    <property type="molecule type" value="Genomic_DNA"/>
</dbReference>
<gene>
    <name evidence="8" type="ORF">SSLFYP27_01626</name>
</gene>
<dbReference type="GO" id="GO:0050660">
    <property type="term" value="F:flavin adenine dinucleotide binding"/>
    <property type="evidence" value="ECO:0007669"/>
    <property type="project" value="UniProtKB-UniRule"/>
</dbReference>
<comment type="catalytic activity">
    <reaction evidence="6">
        <text>2 reduced [2Fe-2S]-[ferredoxin] + NADP(+) + H(+) = 2 oxidized [2Fe-2S]-[ferredoxin] + NADPH</text>
        <dbReference type="Rhea" id="RHEA:20125"/>
        <dbReference type="Rhea" id="RHEA-COMP:10000"/>
        <dbReference type="Rhea" id="RHEA-COMP:10001"/>
        <dbReference type="ChEBI" id="CHEBI:15378"/>
        <dbReference type="ChEBI" id="CHEBI:33737"/>
        <dbReference type="ChEBI" id="CHEBI:33738"/>
        <dbReference type="ChEBI" id="CHEBI:57783"/>
        <dbReference type="ChEBI" id="CHEBI:58349"/>
        <dbReference type="EC" id="1.18.1.2"/>
    </reaction>
</comment>
<dbReference type="PANTHER" id="PTHR48105">
    <property type="entry name" value="THIOREDOXIN REDUCTASE 1-RELATED-RELATED"/>
    <property type="match status" value="1"/>
</dbReference>
<accession>A0A6N3CY76</accession>
<dbReference type="GO" id="GO:0004324">
    <property type="term" value="F:ferredoxin-NADP+ reductase activity"/>
    <property type="evidence" value="ECO:0007669"/>
    <property type="project" value="UniProtKB-UniRule"/>
</dbReference>
<dbReference type="GO" id="GO:0050661">
    <property type="term" value="F:NADP binding"/>
    <property type="evidence" value="ECO:0007669"/>
    <property type="project" value="UniProtKB-UniRule"/>
</dbReference>
<comment type="cofactor">
    <cofactor evidence="6">
        <name>FAD</name>
        <dbReference type="ChEBI" id="CHEBI:57692"/>
    </cofactor>
    <text evidence="6">Binds 1 FAD per subunit.</text>
</comment>